<evidence type="ECO:0000256" key="3">
    <source>
        <dbReference type="ARBA" id="ARBA00004742"/>
    </source>
</evidence>
<dbReference type="Proteomes" id="UP000694701">
    <property type="component" value="Unplaced"/>
</dbReference>
<evidence type="ECO:0000256" key="8">
    <source>
        <dbReference type="ARBA" id="ARBA00022801"/>
    </source>
</evidence>
<keyword evidence="11 18" id="KW-0472">Membrane</keyword>
<evidence type="ECO:0000256" key="16">
    <source>
        <dbReference type="PIRSR" id="PIRSR000905-1"/>
    </source>
</evidence>
<evidence type="ECO:0000256" key="13">
    <source>
        <dbReference type="ARBA" id="ARBA00037155"/>
    </source>
</evidence>
<dbReference type="GO" id="GO:0051156">
    <property type="term" value="P:glucose 6-phosphate metabolic process"/>
    <property type="evidence" value="ECO:0007669"/>
    <property type="project" value="TreeGrafter"/>
</dbReference>
<keyword evidence="10 18" id="KW-1133">Transmembrane helix</keyword>
<dbReference type="InterPro" id="IPR000326">
    <property type="entry name" value="PAP2/HPO"/>
</dbReference>
<dbReference type="PANTHER" id="PTHR12591">
    <property type="entry name" value="GLUCOSE-6-PHOSPHATASE"/>
    <property type="match status" value="1"/>
</dbReference>
<evidence type="ECO:0000256" key="17">
    <source>
        <dbReference type="PIRSR" id="PIRSR000905-2"/>
    </source>
</evidence>
<accession>A0A8C2PP12</accession>
<feature type="transmembrane region" description="Helical" evidence="18">
    <location>
        <begin position="180"/>
        <end position="201"/>
    </location>
</feature>
<keyword evidence="8" id="KW-0378">Hydrolase</keyword>
<comment type="pathway">
    <text evidence="3">Carbohydrate biosynthesis; gluconeogenesis.</text>
</comment>
<keyword evidence="9" id="KW-0256">Endoplasmic reticulum</keyword>
<dbReference type="AlphaFoldDB" id="A0A8C2PP12"/>
<dbReference type="UniPathway" id="UPA00138"/>
<comment type="function">
    <text evidence="13">Hydrolyzes glucose-6-phosphate to glucose in the endoplasmic reticulum. Forms with the glucose-6-phosphate transporter (SLC37A4/G6PT) the complex responsible for glucose production in the terminal step of glycogenolysis and gluconeogenesis. Hence, it is the key enzyme in homeostatic regulation of blood glucose levels.</text>
</comment>
<evidence type="ECO:0000256" key="10">
    <source>
        <dbReference type="ARBA" id="ARBA00022989"/>
    </source>
</evidence>
<name>A0A8C2PP12_CYPCA</name>
<evidence type="ECO:0000256" key="6">
    <source>
        <dbReference type="ARBA" id="ARBA00022432"/>
    </source>
</evidence>
<evidence type="ECO:0000259" key="19">
    <source>
        <dbReference type="SMART" id="SM00014"/>
    </source>
</evidence>
<evidence type="ECO:0000256" key="18">
    <source>
        <dbReference type="SAM" id="Phobius"/>
    </source>
</evidence>
<evidence type="ECO:0000256" key="1">
    <source>
        <dbReference type="ARBA" id="ARBA00000651"/>
    </source>
</evidence>
<dbReference type="GO" id="GO:0006094">
    <property type="term" value="P:gluconeogenesis"/>
    <property type="evidence" value="ECO:0007669"/>
    <property type="project" value="UniProtKB-UniPathway"/>
</dbReference>
<keyword evidence="7 18" id="KW-0812">Transmembrane</keyword>
<dbReference type="SMART" id="SM00014">
    <property type="entry name" value="acidPPc"/>
    <property type="match status" value="1"/>
</dbReference>
<evidence type="ECO:0000256" key="5">
    <source>
        <dbReference type="ARBA" id="ARBA00012634"/>
    </source>
</evidence>
<feature type="domain" description="Phosphatidic acid phosphatase type 2/haloperoxidase" evidence="19">
    <location>
        <begin position="53"/>
        <end position="182"/>
    </location>
</feature>
<dbReference type="Pfam" id="PF01569">
    <property type="entry name" value="PAP2"/>
    <property type="match status" value="1"/>
</dbReference>
<dbReference type="EC" id="3.1.3.9" evidence="5"/>
<evidence type="ECO:0000256" key="9">
    <source>
        <dbReference type="ARBA" id="ARBA00022824"/>
    </source>
</evidence>
<dbReference type="Gene3D" id="1.20.144.10">
    <property type="entry name" value="Phosphatidic acid phosphatase type 2/haloperoxidase"/>
    <property type="match status" value="1"/>
</dbReference>
<reference evidence="20" key="1">
    <citation type="submission" date="2025-08" db="UniProtKB">
        <authorList>
            <consortium name="Ensembl"/>
        </authorList>
    </citation>
    <scope>IDENTIFICATION</scope>
</reference>
<evidence type="ECO:0000256" key="2">
    <source>
        <dbReference type="ARBA" id="ARBA00004477"/>
    </source>
</evidence>
<feature type="binding site" evidence="17">
    <location>
        <position position="156"/>
    </location>
    <ligand>
        <name>substrate</name>
    </ligand>
</feature>
<dbReference type="InterPro" id="IPR036938">
    <property type="entry name" value="PAP2/HPO_sf"/>
</dbReference>
<feature type="transmembrane region" description="Helical" evidence="18">
    <location>
        <begin position="116"/>
        <end position="134"/>
    </location>
</feature>
<evidence type="ECO:0000256" key="14">
    <source>
        <dbReference type="ARBA" id="ARBA00040687"/>
    </source>
</evidence>
<sequence length="327" mass="36849">MEVLYGYGISSTLYLQMHYGHAQSWFTFVSTMADLRTTFLYFFPIWFHLQSAVGVKLVWVAVVGDWLNLVLKWLMFGERPYWWVKETVYYGNLTVPQIKQFPMTCETGPGSPSGHAMGAAGVYYAMVTSLLTIFQAKNTSFTTSKLIYLSIFGVSRVFIAAHFPHQVIAGVVSGQFLKSYVHTILCLVFIALGLYALLDAASIDPYWSLMKAQKWCIQPEWVHLDTTPFAGLLRNTGALFGLGLSLHLPIHGDLQKNRNCGNSAIYRLTCTAATLPLLSLLDSFRPPTSTRALFYALSFCKSATVPLTTIRFVPYFKMYVHLLYSIF</sequence>
<dbReference type="PANTHER" id="PTHR12591:SF3">
    <property type="entry name" value="GLUCOSE-6-PHOSPHATASE CATALYTIC SUBUNIT 1"/>
    <property type="match status" value="1"/>
</dbReference>
<feature type="transmembrane region" description="Helical" evidence="18">
    <location>
        <begin position="146"/>
        <end position="168"/>
    </location>
</feature>
<keyword evidence="12" id="KW-0325">Glycoprotein</keyword>
<keyword evidence="6" id="KW-0312">Gluconeogenesis</keyword>
<comment type="catalytic activity">
    <reaction evidence="1">
        <text>D-glucose 6-phosphate + H2O = D-glucose + phosphate</text>
        <dbReference type="Rhea" id="RHEA:16689"/>
        <dbReference type="ChEBI" id="CHEBI:4167"/>
        <dbReference type="ChEBI" id="CHEBI:15377"/>
        <dbReference type="ChEBI" id="CHEBI:43474"/>
        <dbReference type="ChEBI" id="CHEBI:61548"/>
        <dbReference type="EC" id="3.1.3.9"/>
    </reaction>
</comment>
<comment type="similarity">
    <text evidence="4">Belongs to the glucose-6-phosphatase family.</text>
</comment>
<dbReference type="PIRSF" id="PIRSF000905">
    <property type="entry name" value="Glucose-6-phosphatase"/>
    <property type="match status" value="1"/>
</dbReference>
<protein>
    <recommendedName>
        <fullName evidence="14">Glucose-6-phosphatase catalytic subunit 1</fullName>
        <ecNumber evidence="5">3.1.3.9</ecNumber>
    </recommendedName>
    <alternativeName>
        <fullName evidence="15">Glucose-6-phosphatase</fullName>
    </alternativeName>
</protein>
<feature type="active site" description="Proton donor" evidence="16">
    <location>
        <position position="115"/>
    </location>
</feature>
<evidence type="ECO:0000313" key="21">
    <source>
        <dbReference type="Proteomes" id="UP000694701"/>
    </source>
</evidence>
<dbReference type="InterPro" id="IPR016275">
    <property type="entry name" value="Glucose-6-phosphatase"/>
</dbReference>
<dbReference type="GO" id="GO:0005789">
    <property type="term" value="C:endoplasmic reticulum membrane"/>
    <property type="evidence" value="ECO:0007669"/>
    <property type="project" value="UniProtKB-SubCell"/>
</dbReference>
<dbReference type="SUPFAM" id="SSF48317">
    <property type="entry name" value="Acid phosphatase/Vanadium-dependent haloperoxidase"/>
    <property type="match status" value="1"/>
</dbReference>
<feature type="active site" description="Nucleophile" evidence="16">
    <location>
        <position position="162"/>
    </location>
</feature>
<evidence type="ECO:0000256" key="15">
    <source>
        <dbReference type="ARBA" id="ARBA00041981"/>
    </source>
</evidence>
<evidence type="ECO:0000256" key="7">
    <source>
        <dbReference type="ARBA" id="ARBA00022692"/>
    </source>
</evidence>
<comment type="subcellular location">
    <subcellularLocation>
        <location evidence="2">Endoplasmic reticulum membrane</location>
        <topology evidence="2">Multi-pass membrane protein</topology>
    </subcellularLocation>
</comment>
<proteinExistence type="inferred from homology"/>
<feature type="transmembrane region" description="Helical" evidence="18">
    <location>
        <begin position="293"/>
        <end position="313"/>
    </location>
</feature>
<evidence type="ECO:0000313" key="20">
    <source>
        <dbReference type="Ensembl" id="ENSCCRP00020073170.1"/>
    </source>
</evidence>
<evidence type="ECO:0000256" key="12">
    <source>
        <dbReference type="ARBA" id="ARBA00023180"/>
    </source>
</evidence>
<dbReference type="Ensembl" id="ENSCCRT00020080347.1">
    <property type="protein sequence ID" value="ENSCCRP00020073170.1"/>
    <property type="gene ID" value="ENSCCRG00020033980.1"/>
</dbReference>
<evidence type="ECO:0000256" key="11">
    <source>
        <dbReference type="ARBA" id="ARBA00023136"/>
    </source>
</evidence>
<organism evidence="20 21">
    <name type="scientific">Cyprinus carpio</name>
    <name type="common">Common carp</name>
    <dbReference type="NCBI Taxonomy" id="7962"/>
    <lineage>
        <taxon>Eukaryota</taxon>
        <taxon>Metazoa</taxon>
        <taxon>Chordata</taxon>
        <taxon>Craniata</taxon>
        <taxon>Vertebrata</taxon>
        <taxon>Euteleostomi</taxon>
        <taxon>Actinopterygii</taxon>
        <taxon>Neopterygii</taxon>
        <taxon>Teleostei</taxon>
        <taxon>Ostariophysi</taxon>
        <taxon>Cypriniformes</taxon>
        <taxon>Cyprinidae</taxon>
        <taxon>Cyprininae</taxon>
        <taxon>Cyprinus</taxon>
    </lineage>
</organism>
<evidence type="ECO:0000256" key="4">
    <source>
        <dbReference type="ARBA" id="ARBA00009266"/>
    </source>
</evidence>
<dbReference type="GO" id="GO:0004346">
    <property type="term" value="F:glucose-6-phosphatase activity"/>
    <property type="evidence" value="ECO:0007669"/>
    <property type="project" value="UniProtKB-EC"/>
</dbReference>
<feature type="binding site" evidence="17">
    <location>
        <position position="79"/>
    </location>
    <ligand>
        <name>substrate</name>
    </ligand>
</feature>